<protein>
    <submittedName>
        <fullName evidence="2">Uncharacterized protein</fullName>
    </submittedName>
</protein>
<dbReference type="OrthoDB" id="5978082at2759"/>
<organism evidence="2 3">
    <name type="scientific">Stylophora pistillata</name>
    <name type="common">Smooth cauliflower coral</name>
    <dbReference type="NCBI Taxonomy" id="50429"/>
    <lineage>
        <taxon>Eukaryota</taxon>
        <taxon>Metazoa</taxon>
        <taxon>Cnidaria</taxon>
        <taxon>Anthozoa</taxon>
        <taxon>Hexacorallia</taxon>
        <taxon>Scleractinia</taxon>
        <taxon>Astrocoeniina</taxon>
        <taxon>Pocilloporidae</taxon>
        <taxon>Stylophora</taxon>
    </lineage>
</organism>
<evidence type="ECO:0000313" key="3">
    <source>
        <dbReference type="Proteomes" id="UP000225706"/>
    </source>
</evidence>
<evidence type="ECO:0000256" key="1">
    <source>
        <dbReference type="SAM" id="MobiDB-lite"/>
    </source>
</evidence>
<evidence type="ECO:0000313" key="2">
    <source>
        <dbReference type="EMBL" id="PFX20893.1"/>
    </source>
</evidence>
<sequence length="366" mass="39980">MVPAGKAWRPNGHGALARHPIADSRDENVGNKRKLAKIEITKKDKHRTATGWSWLLNRGGCQIKRCPDCSFESPIARKQCKNAGCLFEFKKKEKDWECLHKMGKVNPTIQRELLEKRADILHVKSGFDVAVFYRAKHGTGKSFYYYGTPGLGEEFLRSNSDFAPTVKDMFEAFSVQYGPPPTKASPQDPQPPSDCPSAEASDLEHQQPSNCPSSQVPASATASPADSPQTNNYPSSQVLAPAIASHPDSPPTLQPTNCPSSQGRVSLIADLGKSSVCLGGKGLRIDVVLYSVEGQAVAVGYMECDRQFLLGKCILSGYKVVRLRWVNSSDIPALLVLGDPDENFFLSSGQFFALSIASLKLVKLVR</sequence>
<dbReference type="Proteomes" id="UP000225706">
    <property type="component" value="Unassembled WGS sequence"/>
</dbReference>
<gene>
    <name evidence="2" type="ORF">AWC38_SpisGene14645</name>
</gene>
<name>A0A2B4RVS3_STYPI</name>
<proteinExistence type="predicted"/>
<keyword evidence="3" id="KW-1185">Reference proteome</keyword>
<reference evidence="3" key="1">
    <citation type="journal article" date="2017" name="bioRxiv">
        <title>Comparative analysis of the genomes of Stylophora pistillata and Acropora digitifera provides evidence for extensive differences between species of corals.</title>
        <authorList>
            <person name="Voolstra C.R."/>
            <person name="Li Y."/>
            <person name="Liew Y.J."/>
            <person name="Baumgarten S."/>
            <person name="Zoccola D."/>
            <person name="Flot J.-F."/>
            <person name="Tambutte S."/>
            <person name="Allemand D."/>
            <person name="Aranda M."/>
        </authorList>
    </citation>
    <scope>NUCLEOTIDE SEQUENCE [LARGE SCALE GENOMIC DNA]</scope>
</reference>
<feature type="compositionally biased region" description="Low complexity" evidence="1">
    <location>
        <begin position="217"/>
        <end position="228"/>
    </location>
</feature>
<feature type="compositionally biased region" description="Pro residues" evidence="1">
    <location>
        <begin position="178"/>
        <end position="194"/>
    </location>
</feature>
<dbReference type="AlphaFoldDB" id="A0A2B4RVS3"/>
<feature type="region of interest" description="Disordered" evidence="1">
    <location>
        <begin position="1"/>
        <end position="23"/>
    </location>
</feature>
<feature type="region of interest" description="Disordered" evidence="1">
    <location>
        <begin position="175"/>
        <end position="235"/>
    </location>
</feature>
<feature type="compositionally biased region" description="Polar residues" evidence="1">
    <location>
        <begin position="206"/>
        <end position="216"/>
    </location>
</feature>
<dbReference type="EMBL" id="LSMT01000299">
    <property type="protein sequence ID" value="PFX20893.1"/>
    <property type="molecule type" value="Genomic_DNA"/>
</dbReference>
<accession>A0A2B4RVS3</accession>
<comment type="caution">
    <text evidence="2">The sequence shown here is derived from an EMBL/GenBank/DDBJ whole genome shotgun (WGS) entry which is preliminary data.</text>
</comment>